<name>A0ABV0Z4Q4_9TELE</name>
<proteinExistence type="predicted"/>
<reference evidence="1 2" key="1">
    <citation type="submission" date="2021-06" db="EMBL/GenBank/DDBJ databases">
        <authorList>
            <person name="Palmer J.M."/>
        </authorList>
    </citation>
    <scope>NUCLEOTIDE SEQUENCE [LARGE SCALE GENOMIC DNA]</scope>
    <source>
        <strain evidence="1 2">AS_MEX2019</strain>
        <tissue evidence="1">Muscle</tissue>
    </source>
</reference>
<dbReference type="Proteomes" id="UP001469553">
    <property type="component" value="Unassembled WGS sequence"/>
</dbReference>
<keyword evidence="2" id="KW-1185">Reference proteome</keyword>
<dbReference type="EMBL" id="JAHRIP010050583">
    <property type="protein sequence ID" value="MEQ2300862.1"/>
    <property type="molecule type" value="Genomic_DNA"/>
</dbReference>
<evidence type="ECO:0000313" key="2">
    <source>
        <dbReference type="Proteomes" id="UP001469553"/>
    </source>
</evidence>
<organism evidence="1 2">
    <name type="scientific">Ameca splendens</name>
    <dbReference type="NCBI Taxonomy" id="208324"/>
    <lineage>
        <taxon>Eukaryota</taxon>
        <taxon>Metazoa</taxon>
        <taxon>Chordata</taxon>
        <taxon>Craniata</taxon>
        <taxon>Vertebrata</taxon>
        <taxon>Euteleostomi</taxon>
        <taxon>Actinopterygii</taxon>
        <taxon>Neopterygii</taxon>
        <taxon>Teleostei</taxon>
        <taxon>Neoteleostei</taxon>
        <taxon>Acanthomorphata</taxon>
        <taxon>Ovalentaria</taxon>
        <taxon>Atherinomorphae</taxon>
        <taxon>Cyprinodontiformes</taxon>
        <taxon>Goodeidae</taxon>
        <taxon>Ameca</taxon>
    </lineage>
</organism>
<evidence type="ECO:0000313" key="1">
    <source>
        <dbReference type="EMBL" id="MEQ2300862.1"/>
    </source>
</evidence>
<protein>
    <submittedName>
        <fullName evidence="1">Uncharacterized protein</fullName>
    </submittedName>
</protein>
<accession>A0ABV0Z4Q4</accession>
<comment type="caution">
    <text evidence="1">The sequence shown here is derived from an EMBL/GenBank/DDBJ whole genome shotgun (WGS) entry which is preliminary data.</text>
</comment>
<sequence length="103" mass="11971">MAIKQPYCRFIIHIYLPYPLHQLRRGIQETSRSEARYLACIELKAPLQLGRCCPRTPGWSDRRRHGRRCSEPGRQCCGRRRCGLTCRSPRRLAGKPPPRQLTG</sequence>
<gene>
    <name evidence="1" type="ORF">AMECASPLE_030177</name>
</gene>